<evidence type="ECO:0000256" key="2">
    <source>
        <dbReference type="ARBA" id="ARBA00010944"/>
    </source>
</evidence>
<sequence length="291" mass="30753">MDVLVTGGAGQVGLELQRFAWPDGVHVHAPTRDELDLTRPDAIAAYVGARRWGAIINSAAYTAVDKAESDVAAAWAINALAPAALAHAAAQAGTPIIQVSTDYVFDGSKDGFYTEDDPVAPIGVYGASKEGGEQAVRTANPRHVIVRTAWVVSAHRANFVKTMLRVGADRPVLRVVGDQQGCPTSAADLAAALATIALRAAGDEAAPFGTYHFVNEGGTTWADFAREIFAQAAARGGPAPEVEQITTAEYPTPARRPANSRLSTDKIRDRFGVQPRPWKTALGDILAELMD</sequence>
<comment type="caution">
    <text evidence="8">The sequence shown here is derived from an EMBL/GenBank/DDBJ whole genome shotgun (WGS) entry which is preliminary data.</text>
</comment>
<comment type="similarity">
    <text evidence="2 6">Belongs to the dTDP-4-dehydrorhamnose reductase family.</text>
</comment>
<dbReference type="EMBL" id="JAXAFJ010000003">
    <property type="protein sequence ID" value="MDX6805781.1"/>
    <property type="molecule type" value="Genomic_DNA"/>
</dbReference>
<dbReference type="EC" id="1.1.1.133" evidence="3 6"/>
<comment type="function">
    <text evidence="6">Catalyzes the reduction of dTDP-6-deoxy-L-lyxo-4-hexulose to yield dTDP-L-rhamnose.</text>
</comment>
<evidence type="ECO:0000259" key="7">
    <source>
        <dbReference type="Pfam" id="PF04321"/>
    </source>
</evidence>
<dbReference type="Gene3D" id="3.90.25.10">
    <property type="entry name" value="UDP-galactose 4-epimerase, domain 1"/>
    <property type="match status" value="1"/>
</dbReference>
<evidence type="ECO:0000313" key="8">
    <source>
        <dbReference type="EMBL" id="MDX6805781.1"/>
    </source>
</evidence>
<name>A0ABU4RMH1_9HYPH</name>
<evidence type="ECO:0000256" key="4">
    <source>
        <dbReference type="ARBA" id="ARBA00017099"/>
    </source>
</evidence>
<keyword evidence="6 8" id="KW-0560">Oxidoreductase</keyword>
<proteinExistence type="inferred from homology"/>
<keyword evidence="6" id="KW-0521">NADP</keyword>
<dbReference type="GO" id="GO:0008831">
    <property type="term" value="F:dTDP-4-dehydrorhamnose reductase activity"/>
    <property type="evidence" value="ECO:0007669"/>
    <property type="project" value="UniProtKB-EC"/>
</dbReference>
<dbReference type="InterPro" id="IPR005913">
    <property type="entry name" value="dTDP_dehydrorham_reduct"/>
</dbReference>
<dbReference type="PANTHER" id="PTHR10491">
    <property type="entry name" value="DTDP-4-DEHYDRORHAMNOSE REDUCTASE"/>
    <property type="match status" value="1"/>
</dbReference>
<evidence type="ECO:0000256" key="1">
    <source>
        <dbReference type="ARBA" id="ARBA00004781"/>
    </source>
</evidence>
<comment type="cofactor">
    <cofactor evidence="6">
        <name>Mg(2+)</name>
        <dbReference type="ChEBI" id="CHEBI:18420"/>
    </cofactor>
    <text evidence="6">Binds 1 Mg(2+) ion per monomer.</text>
</comment>
<feature type="domain" description="RmlD-like substrate binding" evidence="7">
    <location>
        <begin position="1"/>
        <end position="289"/>
    </location>
</feature>
<dbReference type="CDD" id="cd05254">
    <property type="entry name" value="dTDP_HR_like_SDR_e"/>
    <property type="match status" value="1"/>
</dbReference>
<comment type="pathway">
    <text evidence="1 6">Carbohydrate biosynthesis; dTDP-L-rhamnose biosynthesis.</text>
</comment>
<accession>A0ABU4RMH1</accession>
<dbReference type="Proteomes" id="UP001274321">
    <property type="component" value="Unassembled WGS sequence"/>
</dbReference>
<comment type="catalytic activity">
    <reaction evidence="5 6">
        <text>dTDP-beta-L-rhamnose + NADP(+) = dTDP-4-dehydro-beta-L-rhamnose + NADPH + H(+)</text>
        <dbReference type="Rhea" id="RHEA:21796"/>
        <dbReference type="ChEBI" id="CHEBI:15378"/>
        <dbReference type="ChEBI" id="CHEBI:57510"/>
        <dbReference type="ChEBI" id="CHEBI:57783"/>
        <dbReference type="ChEBI" id="CHEBI:58349"/>
        <dbReference type="ChEBI" id="CHEBI:62830"/>
        <dbReference type="EC" id="1.1.1.133"/>
    </reaction>
</comment>
<dbReference type="PANTHER" id="PTHR10491:SF4">
    <property type="entry name" value="METHIONINE ADENOSYLTRANSFERASE 2 SUBUNIT BETA"/>
    <property type="match status" value="1"/>
</dbReference>
<gene>
    <name evidence="8" type="primary">rfbD</name>
    <name evidence="8" type="ORF">SCD90_06875</name>
</gene>
<evidence type="ECO:0000256" key="3">
    <source>
        <dbReference type="ARBA" id="ARBA00012929"/>
    </source>
</evidence>
<dbReference type="Gene3D" id="3.40.50.720">
    <property type="entry name" value="NAD(P)-binding Rossmann-like Domain"/>
    <property type="match status" value="1"/>
</dbReference>
<dbReference type="SUPFAM" id="SSF51735">
    <property type="entry name" value="NAD(P)-binding Rossmann-fold domains"/>
    <property type="match status" value="1"/>
</dbReference>
<dbReference type="NCBIfam" id="TIGR01214">
    <property type="entry name" value="rmlD"/>
    <property type="match status" value="1"/>
</dbReference>
<evidence type="ECO:0000313" key="9">
    <source>
        <dbReference type="Proteomes" id="UP001274321"/>
    </source>
</evidence>
<evidence type="ECO:0000256" key="6">
    <source>
        <dbReference type="RuleBase" id="RU364082"/>
    </source>
</evidence>
<dbReference type="InterPro" id="IPR029903">
    <property type="entry name" value="RmlD-like-bd"/>
</dbReference>
<dbReference type="InterPro" id="IPR036291">
    <property type="entry name" value="NAD(P)-bd_dom_sf"/>
</dbReference>
<dbReference type="Pfam" id="PF04321">
    <property type="entry name" value="RmlD_sub_bind"/>
    <property type="match status" value="1"/>
</dbReference>
<organism evidence="8 9">
    <name type="scientific">Terrihabitans rhizophilus</name>
    <dbReference type="NCBI Taxonomy" id="3092662"/>
    <lineage>
        <taxon>Bacteria</taxon>
        <taxon>Pseudomonadati</taxon>
        <taxon>Pseudomonadota</taxon>
        <taxon>Alphaproteobacteria</taxon>
        <taxon>Hyphomicrobiales</taxon>
        <taxon>Terrihabitans</taxon>
    </lineage>
</organism>
<evidence type="ECO:0000256" key="5">
    <source>
        <dbReference type="ARBA" id="ARBA00048200"/>
    </source>
</evidence>
<reference evidence="8 9" key="1">
    <citation type="submission" date="2023-11" db="EMBL/GenBank/DDBJ databases">
        <authorList>
            <person name="Bao R."/>
        </authorList>
    </citation>
    <scope>NUCLEOTIDE SEQUENCE [LARGE SCALE GENOMIC DNA]</scope>
    <source>
        <strain evidence="8 9">PJ23</strain>
    </source>
</reference>
<protein>
    <recommendedName>
        <fullName evidence="4 6">dTDP-4-dehydrorhamnose reductase</fullName>
        <ecNumber evidence="3 6">1.1.1.133</ecNumber>
    </recommendedName>
</protein>
<dbReference type="RefSeq" id="WP_319843908.1">
    <property type="nucleotide sequence ID" value="NZ_JAXAFJ010000003.1"/>
</dbReference>
<keyword evidence="9" id="KW-1185">Reference proteome</keyword>